<protein>
    <recommendedName>
        <fullName evidence="1">ABC-type glycine betaine transport system substrate-binding domain-containing protein</fullName>
    </recommendedName>
</protein>
<dbReference type="InterPro" id="IPR007210">
    <property type="entry name" value="ABC_Gly_betaine_transp_sub-bd"/>
</dbReference>
<gene>
    <name evidence="2" type="ORF">AVL63_07480</name>
</gene>
<dbReference type="Gene3D" id="3.40.190.120">
    <property type="entry name" value="Osmoprotection protein (prox), domain 2"/>
    <property type="match status" value="1"/>
</dbReference>
<sequence length="320" mass="33621">MTFPPSTPRRVRGVAGSAAVAIAAAIAVTSCSPPPPAEEPTGSAAERAWTIAVGEHPLDQTIANVYALALNSRDTLAVVQTSERRPAEAVTEGGGDMFIGRSMALARQVDPEGFAELEQPSSSQLLGVIEDGLDEQATLLEPSAAVLGSSLVITSVTAELNDIATEGEVDDPAFAEACDELRIGVRPNLPEPEPLLAEVYDCEPAEIVVAGEAELLEGVITAELDAAILTTSHPGIQEQALIALTDAERAFPQEQFVPVVSAEIAEEVPPVATELAQALNEEALVTLRRLTDGEQGLSPQEAAEYWLVQEGFVAEPEDWG</sequence>
<dbReference type="EMBL" id="LQBM01000001">
    <property type="protein sequence ID" value="KUG60248.1"/>
    <property type="molecule type" value="Genomic_DNA"/>
</dbReference>
<dbReference type="GO" id="GO:0043190">
    <property type="term" value="C:ATP-binding cassette (ABC) transporter complex"/>
    <property type="evidence" value="ECO:0007669"/>
    <property type="project" value="InterPro"/>
</dbReference>
<evidence type="ECO:0000313" key="2">
    <source>
        <dbReference type="EMBL" id="KUG60248.1"/>
    </source>
</evidence>
<dbReference type="Gene3D" id="3.40.190.10">
    <property type="entry name" value="Periplasmic binding protein-like II"/>
    <property type="match status" value="1"/>
</dbReference>
<reference evidence="3" key="1">
    <citation type="submission" date="2015-12" db="EMBL/GenBank/DDBJ databases">
        <authorList>
            <person name="Nair G.R."/>
            <person name="Kaur G."/>
            <person name="Mayilraj S."/>
        </authorList>
    </citation>
    <scope>NUCLEOTIDE SEQUENCE [LARGE SCALE GENOMIC DNA]</scope>
    <source>
        <strain evidence="3">CD08_7</strain>
    </source>
</reference>
<comment type="caution">
    <text evidence="2">The sequence shown here is derived from an EMBL/GenBank/DDBJ whole genome shotgun (WGS) entry which is preliminary data.</text>
</comment>
<organism evidence="2 3">
    <name type="scientific">Nesterenkonia jeotgali</name>
    <dbReference type="NCBI Taxonomy" id="317018"/>
    <lineage>
        <taxon>Bacteria</taxon>
        <taxon>Bacillati</taxon>
        <taxon>Actinomycetota</taxon>
        <taxon>Actinomycetes</taxon>
        <taxon>Micrococcales</taxon>
        <taxon>Micrococcaceae</taxon>
        <taxon>Nesterenkonia</taxon>
    </lineage>
</organism>
<evidence type="ECO:0000313" key="3">
    <source>
        <dbReference type="Proteomes" id="UP000054023"/>
    </source>
</evidence>
<name>A0A0W8IK95_9MICC</name>
<dbReference type="STRING" id="317018.AVL63_07480"/>
<dbReference type="SUPFAM" id="SSF53850">
    <property type="entry name" value="Periplasmic binding protein-like II"/>
    <property type="match status" value="1"/>
</dbReference>
<keyword evidence="3" id="KW-1185">Reference proteome</keyword>
<dbReference type="Pfam" id="PF04069">
    <property type="entry name" value="OpuAC"/>
    <property type="match status" value="1"/>
</dbReference>
<dbReference type="GO" id="GO:0022857">
    <property type="term" value="F:transmembrane transporter activity"/>
    <property type="evidence" value="ECO:0007669"/>
    <property type="project" value="InterPro"/>
</dbReference>
<evidence type="ECO:0000259" key="1">
    <source>
        <dbReference type="Pfam" id="PF04069"/>
    </source>
</evidence>
<dbReference type="AlphaFoldDB" id="A0A0W8IK95"/>
<dbReference type="Proteomes" id="UP000054023">
    <property type="component" value="Unassembled WGS sequence"/>
</dbReference>
<proteinExistence type="predicted"/>
<feature type="domain" description="ABC-type glycine betaine transport system substrate-binding" evidence="1">
    <location>
        <begin position="60"/>
        <end position="308"/>
    </location>
</feature>
<dbReference type="RefSeq" id="WP_058887233.1">
    <property type="nucleotide sequence ID" value="NZ_LQBM01000001.1"/>
</dbReference>
<accession>A0A0W8IK95</accession>